<dbReference type="NCBIfam" id="TIGR01764">
    <property type="entry name" value="excise"/>
    <property type="match status" value="1"/>
</dbReference>
<keyword evidence="3" id="KW-1185">Reference proteome</keyword>
<evidence type="ECO:0000259" key="1">
    <source>
        <dbReference type="Pfam" id="PF12728"/>
    </source>
</evidence>
<sequence>MNKEISNAEEKLSANAAGKLLGVSGKTVIRMMEAGDFPGYKIGSAWKFRRGDIENYLESRKFVGKKAVDKRSEEDA</sequence>
<feature type="domain" description="Helix-turn-helix" evidence="1">
    <location>
        <begin position="13"/>
        <end position="60"/>
    </location>
</feature>
<evidence type="ECO:0000313" key="2">
    <source>
        <dbReference type="EMBL" id="PZW22424.1"/>
    </source>
</evidence>
<dbReference type="GO" id="GO:0003677">
    <property type="term" value="F:DNA binding"/>
    <property type="evidence" value="ECO:0007669"/>
    <property type="project" value="InterPro"/>
</dbReference>
<proteinExistence type="predicted"/>
<name>A0A326TZW7_THEHA</name>
<reference evidence="2 3" key="1">
    <citation type="submission" date="2018-06" db="EMBL/GenBank/DDBJ databases">
        <title>Genomic Encyclopedia of Archaeal and Bacterial Type Strains, Phase II (KMG-II): from individual species to whole genera.</title>
        <authorList>
            <person name="Goeker M."/>
        </authorList>
    </citation>
    <scope>NUCLEOTIDE SEQUENCE [LARGE SCALE GENOMIC DNA]</scope>
    <source>
        <strain evidence="2 3">ATCC BAA-1881</strain>
    </source>
</reference>
<dbReference type="Proteomes" id="UP000248806">
    <property type="component" value="Unassembled WGS sequence"/>
</dbReference>
<dbReference type="InterPro" id="IPR009061">
    <property type="entry name" value="DNA-bd_dom_put_sf"/>
</dbReference>
<dbReference type="InterPro" id="IPR010093">
    <property type="entry name" value="SinI_DNA-bd"/>
</dbReference>
<gene>
    <name evidence="2" type="ORF">EI42_05558</name>
</gene>
<organism evidence="2 3">
    <name type="scientific">Thermosporothrix hazakensis</name>
    <dbReference type="NCBI Taxonomy" id="644383"/>
    <lineage>
        <taxon>Bacteria</taxon>
        <taxon>Bacillati</taxon>
        <taxon>Chloroflexota</taxon>
        <taxon>Ktedonobacteria</taxon>
        <taxon>Ktedonobacterales</taxon>
        <taxon>Thermosporotrichaceae</taxon>
        <taxon>Thermosporothrix</taxon>
    </lineage>
</organism>
<dbReference type="InterPro" id="IPR041657">
    <property type="entry name" value="HTH_17"/>
</dbReference>
<protein>
    <submittedName>
        <fullName evidence="2">PTS system nitrogen regulatory IIA component</fullName>
    </submittedName>
</protein>
<dbReference type="Pfam" id="PF12728">
    <property type="entry name" value="HTH_17"/>
    <property type="match status" value="1"/>
</dbReference>
<dbReference type="AlphaFoldDB" id="A0A326TZW7"/>
<evidence type="ECO:0000313" key="3">
    <source>
        <dbReference type="Proteomes" id="UP000248806"/>
    </source>
</evidence>
<dbReference type="RefSeq" id="WP_170142948.1">
    <property type="nucleotide sequence ID" value="NZ_BIFX01000001.1"/>
</dbReference>
<dbReference type="SUPFAM" id="SSF46955">
    <property type="entry name" value="Putative DNA-binding domain"/>
    <property type="match status" value="1"/>
</dbReference>
<dbReference type="EMBL" id="QKUF01000034">
    <property type="protein sequence ID" value="PZW22424.1"/>
    <property type="molecule type" value="Genomic_DNA"/>
</dbReference>
<comment type="caution">
    <text evidence="2">The sequence shown here is derived from an EMBL/GenBank/DDBJ whole genome shotgun (WGS) entry which is preliminary data.</text>
</comment>
<accession>A0A326TZW7</accession>